<protein>
    <submittedName>
        <fullName evidence="1">Uncharacterized protein</fullName>
    </submittedName>
</protein>
<dbReference type="AlphaFoldDB" id="A0A812YVA3"/>
<accession>A0A812YVA3</accession>
<organism evidence="1 2">
    <name type="scientific">Symbiodinium necroappetens</name>
    <dbReference type="NCBI Taxonomy" id="1628268"/>
    <lineage>
        <taxon>Eukaryota</taxon>
        <taxon>Sar</taxon>
        <taxon>Alveolata</taxon>
        <taxon>Dinophyceae</taxon>
        <taxon>Suessiales</taxon>
        <taxon>Symbiodiniaceae</taxon>
        <taxon>Symbiodinium</taxon>
    </lineage>
</organism>
<dbReference type="EMBL" id="CAJNJA010043916">
    <property type="protein sequence ID" value="CAE7797688.1"/>
    <property type="molecule type" value="Genomic_DNA"/>
</dbReference>
<sequence length="106" mass="11948">VIYSYFGDVQNPQAKIVGARISHRLGVLSFTLEDPSERQSFPFVYSVSFLRAERDDFLLKVPPRPQLPVLLPEDLFYPFTIGSASRLGWSAVLGLALLAFTEFRTP</sequence>
<name>A0A812YVA3_9DINO</name>
<feature type="non-terminal residue" evidence="1">
    <location>
        <position position="1"/>
    </location>
</feature>
<proteinExistence type="predicted"/>
<gene>
    <name evidence="1" type="ORF">SNEC2469_LOCUS23495</name>
</gene>
<comment type="caution">
    <text evidence="1">The sequence shown here is derived from an EMBL/GenBank/DDBJ whole genome shotgun (WGS) entry which is preliminary data.</text>
</comment>
<dbReference type="OrthoDB" id="437976at2759"/>
<evidence type="ECO:0000313" key="1">
    <source>
        <dbReference type="EMBL" id="CAE7797688.1"/>
    </source>
</evidence>
<evidence type="ECO:0000313" key="2">
    <source>
        <dbReference type="Proteomes" id="UP000601435"/>
    </source>
</evidence>
<keyword evidence="2" id="KW-1185">Reference proteome</keyword>
<dbReference type="Proteomes" id="UP000601435">
    <property type="component" value="Unassembled WGS sequence"/>
</dbReference>
<reference evidence="1" key="1">
    <citation type="submission" date="2021-02" db="EMBL/GenBank/DDBJ databases">
        <authorList>
            <person name="Dougan E. K."/>
            <person name="Rhodes N."/>
            <person name="Thang M."/>
            <person name="Chan C."/>
        </authorList>
    </citation>
    <scope>NUCLEOTIDE SEQUENCE</scope>
</reference>